<dbReference type="InterPro" id="IPR001645">
    <property type="entry name" value="Folylpolyglutamate_synth"/>
</dbReference>
<evidence type="ECO:0000256" key="3">
    <source>
        <dbReference type="ARBA" id="ARBA00022723"/>
    </source>
</evidence>
<dbReference type="EC" id="6.3.2.-" evidence="8"/>
<dbReference type="Gene3D" id="3.90.190.20">
    <property type="entry name" value="Mur ligase, C-terminal domain"/>
    <property type="match status" value="1"/>
</dbReference>
<name>A0ABV8CZU3_9STRE</name>
<gene>
    <name evidence="8" type="ORF">ACFOSE_02065</name>
</gene>
<evidence type="ECO:0000256" key="7">
    <source>
        <dbReference type="PIRNR" id="PIRNR001563"/>
    </source>
</evidence>
<evidence type="ECO:0000256" key="6">
    <source>
        <dbReference type="ARBA" id="ARBA00022842"/>
    </source>
</evidence>
<proteinExistence type="inferred from homology"/>
<dbReference type="GO" id="GO:0016874">
    <property type="term" value="F:ligase activity"/>
    <property type="evidence" value="ECO:0007669"/>
    <property type="project" value="UniProtKB-KW"/>
</dbReference>
<dbReference type="PANTHER" id="PTHR11136">
    <property type="entry name" value="FOLYLPOLYGLUTAMATE SYNTHASE-RELATED"/>
    <property type="match status" value="1"/>
</dbReference>
<dbReference type="PIRSF" id="PIRSF001563">
    <property type="entry name" value="Folylpolyglu_synth"/>
    <property type="match status" value="1"/>
</dbReference>
<dbReference type="Proteomes" id="UP001595901">
    <property type="component" value="Unassembled WGS sequence"/>
</dbReference>
<sequence length="419" mass="46574">MNYQEALDWIHGKLKFGIKPGVKRMTWMLEQLGNPQENLKGVHVVGTNGKGSVVNNLQHIFSEAGYEVGTFISPYIMDFRERISLNGRMISKEDLLACVSLVKPVVERLPLETDLKSATEFEVITLIMFVYFGRLHPVDIAFIEAGLGGRDDSTNIFKALAIVCPSIGLDHQSILGQTYAEIAAHKADVLKGGEPLIFSVTDSSARQVFVAKAQEIQSSLYELGQDFFIEEVQTNLTFHSADYSLTNLKLAMPGRHQLGNAALAIQTALLLKADYPQINDKAIRKGLAQAFWLGRTELMADNLMIDGAHNNESIQALVNLLQKDYAGRTIHFLFAAINSKPITDMLDQLAKLGTVSVTSFDYPNSVALADYPSAYAKVADFKTWLNETYCRDSKNFYVITGSLYFISQVRQWLLKSGCN</sequence>
<evidence type="ECO:0000256" key="1">
    <source>
        <dbReference type="ARBA" id="ARBA00008276"/>
    </source>
</evidence>
<keyword evidence="9" id="KW-1185">Reference proteome</keyword>
<comment type="similarity">
    <text evidence="1 7">Belongs to the folylpolyglutamate synthase family.</text>
</comment>
<keyword evidence="5 7" id="KW-0067">ATP-binding</keyword>
<dbReference type="PANTHER" id="PTHR11136:SF0">
    <property type="entry name" value="DIHYDROFOLATE SYNTHETASE-RELATED"/>
    <property type="match status" value="1"/>
</dbReference>
<accession>A0ABV8CZU3</accession>
<dbReference type="InterPro" id="IPR036615">
    <property type="entry name" value="Mur_ligase_C_dom_sf"/>
</dbReference>
<dbReference type="SUPFAM" id="SSF53244">
    <property type="entry name" value="MurD-like peptide ligases, peptide-binding domain"/>
    <property type="match status" value="1"/>
</dbReference>
<dbReference type="InterPro" id="IPR036565">
    <property type="entry name" value="Mur-like_cat_sf"/>
</dbReference>
<keyword evidence="2 7" id="KW-0436">Ligase</keyword>
<keyword evidence="4 7" id="KW-0547">Nucleotide-binding</keyword>
<comment type="caution">
    <text evidence="8">The sequence shown here is derived from an EMBL/GenBank/DDBJ whole genome shotgun (WGS) entry which is preliminary data.</text>
</comment>
<evidence type="ECO:0000313" key="8">
    <source>
        <dbReference type="EMBL" id="MFC3931583.1"/>
    </source>
</evidence>
<keyword evidence="6" id="KW-0460">Magnesium</keyword>
<dbReference type="NCBIfam" id="TIGR01499">
    <property type="entry name" value="folC"/>
    <property type="match status" value="1"/>
</dbReference>
<dbReference type="RefSeq" id="WP_380429847.1">
    <property type="nucleotide sequence ID" value="NZ_JBHSAC010000018.1"/>
</dbReference>
<evidence type="ECO:0000256" key="2">
    <source>
        <dbReference type="ARBA" id="ARBA00022598"/>
    </source>
</evidence>
<reference evidence="9" key="1">
    <citation type="journal article" date="2019" name="Int. J. Syst. Evol. Microbiol.">
        <title>The Global Catalogue of Microorganisms (GCM) 10K type strain sequencing project: providing services to taxonomists for standard genome sequencing and annotation.</title>
        <authorList>
            <consortium name="The Broad Institute Genomics Platform"/>
            <consortium name="The Broad Institute Genome Sequencing Center for Infectious Disease"/>
            <person name="Wu L."/>
            <person name="Ma J."/>
        </authorList>
    </citation>
    <scope>NUCLEOTIDE SEQUENCE [LARGE SCALE GENOMIC DNA]</scope>
    <source>
        <strain evidence="9">CCUG 58728</strain>
    </source>
</reference>
<organism evidence="8 9">
    <name type="scientific">Streptococcus dentapri</name>
    <dbReference type="NCBI Taxonomy" id="573564"/>
    <lineage>
        <taxon>Bacteria</taxon>
        <taxon>Bacillati</taxon>
        <taxon>Bacillota</taxon>
        <taxon>Bacilli</taxon>
        <taxon>Lactobacillales</taxon>
        <taxon>Streptococcaceae</taxon>
        <taxon>Streptococcus</taxon>
    </lineage>
</organism>
<protein>
    <submittedName>
        <fullName evidence="8">Bifunctional folylpolyglutamate synthase/dihydrofolate synthase</fullName>
        <ecNumber evidence="8">6.3.2.-</ecNumber>
    </submittedName>
</protein>
<evidence type="ECO:0000313" key="9">
    <source>
        <dbReference type="Proteomes" id="UP001595901"/>
    </source>
</evidence>
<dbReference type="EMBL" id="JBHSAC010000018">
    <property type="protein sequence ID" value="MFC3931583.1"/>
    <property type="molecule type" value="Genomic_DNA"/>
</dbReference>
<keyword evidence="3" id="KW-0479">Metal-binding</keyword>
<dbReference type="SUPFAM" id="SSF53623">
    <property type="entry name" value="MurD-like peptide ligases, catalytic domain"/>
    <property type="match status" value="1"/>
</dbReference>
<dbReference type="Gene3D" id="3.40.1190.10">
    <property type="entry name" value="Mur-like, catalytic domain"/>
    <property type="match status" value="1"/>
</dbReference>
<evidence type="ECO:0000256" key="4">
    <source>
        <dbReference type="ARBA" id="ARBA00022741"/>
    </source>
</evidence>
<evidence type="ECO:0000256" key="5">
    <source>
        <dbReference type="ARBA" id="ARBA00022840"/>
    </source>
</evidence>